<feature type="signal peptide" evidence="9">
    <location>
        <begin position="1"/>
        <end position="25"/>
    </location>
</feature>
<feature type="transmembrane region" description="Helical" evidence="8">
    <location>
        <begin position="386"/>
        <end position="408"/>
    </location>
</feature>
<dbReference type="AlphaFoldDB" id="A0A8B7NJ45"/>
<feature type="region of interest" description="Disordered" evidence="7">
    <location>
        <begin position="59"/>
        <end position="131"/>
    </location>
</feature>
<proteinExistence type="predicted"/>
<feature type="compositionally biased region" description="Polar residues" evidence="7">
    <location>
        <begin position="1115"/>
        <end position="1127"/>
    </location>
</feature>
<dbReference type="OMA" id="CCCESKD"/>
<feature type="transmembrane region" description="Helical" evidence="8">
    <location>
        <begin position="244"/>
        <end position="265"/>
    </location>
</feature>
<dbReference type="Proteomes" id="UP000694843">
    <property type="component" value="Unplaced"/>
</dbReference>
<evidence type="ECO:0000313" key="11">
    <source>
        <dbReference type="Proteomes" id="UP000694843"/>
    </source>
</evidence>
<evidence type="ECO:0000256" key="9">
    <source>
        <dbReference type="SAM" id="SignalP"/>
    </source>
</evidence>
<keyword evidence="4 9" id="KW-0732">Signal</keyword>
<accession>A0A8B7NJ45</accession>
<keyword evidence="11" id="KW-1185">Reference proteome</keyword>
<dbReference type="KEGG" id="hazt:108670693"/>
<evidence type="ECO:0000256" key="5">
    <source>
        <dbReference type="ARBA" id="ARBA00022989"/>
    </source>
</evidence>
<evidence type="ECO:0000256" key="3">
    <source>
        <dbReference type="ARBA" id="ARBA00022692"/>
    </source>
</evidence>
<feature type="compositionally biased region" description="Polar residues" evidence="7">
    <location>
        <begin position="79"/>
        <end position="96"/>
    </location>
</feature>
<name>A0A8B7NJ45_HYAAZ</name>
<comment type="subcellular location">
    <subcellularLocation>
        <location evidence="1">Membrane</location>
        <topology evidence="1">Multi-pass membrane protein</topology>
    </subcellularLocation>
</comment>
<dbReference type="OrthoDB" id="10066605at2759"/>
<feature type="chain" id="PRO_5034975444" evidence="9">
    <location>
        <begin position="26"/>
        <end position="1158"/>
    </location>
</feature>
<dbReference type="InterPro" id="IPR059081">
    <property type="entry name" value="PRRT3-4"/>
</dbReference>
<keyword evidence="5 8" id="KW-1133">Transmembrane helix</keyword>
<dbReference type="Pfam" id="PF25987">
    <property type="entry name" value="PRRT3"/>
    <property type="match status" value="1"/>
</dbReference>
<dbReference type="InterPro" id="IPR052836">
    <property type="entry name" value="PRRT_domain-containing"/>
</dbReference>
<dbReference type="PANTHER" id="PTHR35578">
    <property type="entry name" value="PROLINE-RICH TRANSMEMBRANE PROTEIN 4-RELATED"/>
    <property type="match status" value="1"/>
</dbReference>
<organism evidence="11 12">
    <name type="scientific">Hyalella azteca</name>
    <name type="common">Amphipod</name>
    <dbReference type="NCBI Taxonomy" id="294128"/>
    <lineage>
        <taxon>Eukaryota</taxon>
        <taxon>Metazoa</taxon>
        <taxon>Ecdysozoa</taxon>
        <taxon>Arthropoda</taxon>
        <taxon>Crustacea</taxon>
        <taxon>Multicrustacea</taxon>
        <taxon>Malacostraca</taxon>
        <taxon>Eumalacostraca</taxon>
        <taxon>Peracarida</taxon>
        <taxon>Amphipoda</taxon>
        <taxon>Senticaudata</taxon>
        <taxon>Talitrida</taxon>
        <taxon>Talitroidea</taxon>
        <taxon>Hyalellidae</taxon>
        <taxon>Hyalella</taxon>
    </lineage>
</organism>
<feature type="compositionally biased region" description="Polar residues" evidence="7">
    <location>
        <begin position="1045"/>
        <end position="1064"/>
    </location>
</feature>
<keyword evidence="6 8" id="KW-0472">Membrane</keyword>
<evidence type="ECO:0000256" key="4">
    <source>
        <dbReference type="ARBA" id="ARBA00022729"/>
    </source>
</evidence>
<protein>
    <submittedName>
        <fullName evidence="12">Uncharacterized protein LOC108670693</fullName>
    </submittedName>
</protein>
<dbReference type="GeneID" id="108670693"/>
<feature type="region of interest" description="Disordered" evidence="7">
    <location>
        <begin position="1099"/>
        <end position="1158"/>
    </location>
</feature>
<keyword evidence="3 8" id="KW-0812">Transmembrane</keyword>
<feature type="compositionally biased region" description="Low complexity" evidence="7">
    <location>
        <begin position="1143"/>
        <end position="1158"/>
    </location>
</feature>
<feature type="domain" description="Proline-rich transmembrane protein 3/4" evidence="10">
    <location>
        <begin position="232"/>
        <end position="523"/>
    </location>
</feature>
<evidence type="ECO:0000256" key="1">
    <source>
        <dbReference type="ARBA" id="ARBA00004141"/>
    </source>
</evidence>
<feature type="transmembrane region" description="Helical" evidence="8">
    <location>
        <begin position="319"/>
        <end position="339"/>
    </location>
</feature>
<feature type="region of interest" description="Disordered" evidence="7">
    <location>
        <begin position="1020"/>
        <end position="1078"/>
    </location>
</feature>
<reference evidence="12" key="1">
    <citation type="submission" date="2025-08" db="UniProtKB">
        <authorList>
            <consortium name="RefSeq"/>
        </authorList>
    </citation>
    <scope>IDENTIFICATION</scope>
    <source>
        <tissue evidence="12">Whole organism</tissue>
    </source>
</reference>
<gene>
    <name evidence="12" type="primary">LOC108670693</name>
</gene>
<evidence type="ECO:0000259" key="10">
    <source>
        <dbReference type="Pfam" id="PF25987"/>
    </source>
</evidence>
<evidence type="ECO:0000256" key="6">
    <source>
        <dbReference type="ARBA" id="ARBA00023136"/>
    </source>
</evidence>
<feature type="transmembrane region" description="Helical" evidence="8">
    <location>
        <begin position="448"/>
        <end position="468"/>
    </location>
</feature>
<evidence type="ECO:0000256" key="2">
    <source>
        <dbReference type="ARBA" id="ARBA00022553"/>
    </source>
</evidence>
<feature type="transmembrane region" description="Helical" evidence="8">
    <location>
        <begin position="351"/>
        <end position="374"/>
    </location>
</feature>
<feature type="transmembrane region" description="Helical" evidence="8">
    <location>
        <begin position="277"/>
        <end position="299"/>
    </location>
</feature>
<dbReference type="RefSeq" id="XP_018013669.1">
    <property type="nucleotide sequence ID" value="XM_018158180.2"/>
</dbReference>
<sequence>MGPAVMAGMLRRSWSLATVIPIILALKITITSSQFHDEPQRNPTRQTIYGQQPFYRYPFENRNPFNEDSSRRYGDARGSVTTNDDNSPYRESNVLSQPPVEGSFYEQQGYGPDLKTSPLTSTRKKEIGPKSNSIESSLAAIFRGVAYGVSSAPTTTPKPTTTTFISIVSSSLPSEQNSNKNLEDGSGAELQHHVEENNFQDIEDVENSKDELVPSSIPSTTPSTDVERAGIDDWQSGLQGAWEVHIYCSAASFSLLAIISFLCIVRVHMSTYLLSRGYYITAHLLVFLASFFRCVSFFHDPYASGSKLPNALSDVLFNIGAPCMTAAFSVVALALLNCARIILLPLNLQNPLVFGLISGVYICSNILVDILAGIHHRYKWTEALRASVQALTAGWTGALCLGYAIIFYRIERSAARQRQEIMRLSYNRENMDNFSTLRRLPTQALSRGARLLLVASFCGLAVSVLQVYGLMTPVGLIQLPPKEPWMWFGYQTSCRLLEIIMWSCICVAAALSSSSPLDKQTNDDHSLVTFSCKRCTSCSDISSCQESPDKKLSENLYPTMCHSNLSARNFSVDVNGKLLTEDCGAISRMTYSPGQRDTEKLSRKSNTLHSATSDLHLLWGGQHSNSSTSRPASMVFNENGIVRFRTQNENGEFHEVQRGPFPIEEMPPGYADQMYNVSHPDKSSYTLGRLNHGQLAQHFNGRSNIDAFGRTMPGKSQTSDNGAEYNYCEIPSGVMNEYSGYASACSSMSAANSFDVRMYDDYEVASYYHSPINGPASTHVYDSLRPKVHSNITPKKIIRSVKVPPSPCFSSPRSMISGVGSQGSPKNAALHNSDSDLCSSATDRTQICSSKGNEGRRDANECLQFQRPSMKRHSSHPGQMQEEDRNEGVAPLMPMQNYRNQIRQSKTTISGAANSPPNHYSPSDSDDLYTPLMGDGNAIQTQPNNCIVVGTNSHDKVINLSQSYDLHGNRMCSPFTPNPQIKSGKSEATSPSRVALAYDVNLDQSYKPSVNDINDSAAKFSQNCSDSRSPESKSNHYSIGLVNSPLLQSPSHPNPSDSINSKQVSPRRSKLPGDSINENSSILDEQIYRNDADILPIARPIPPPVPHRPSLAETWVNQSRDGCSTKTEFVRKSSRKGNKSLASPTKSTGSPSSPVSNL</sequence>
<evidence type="ECO:0000256" key="7">
    <source>
        <dbReference type="SAM" id="MobiDB-lite"/>
    </source>
</evidence>
<dbReference type="PANTHER" id="PTHR35578:SF6">
    <property type="entry name" value="PROLINE-RICH TRANSMEMBRANE PROTEIN 4"/>
    <property type="match status" value="1"/>
</dbReference>
<keyword evidence="2" id="KW-0597">Phosphoprotein</keyword>
<evidence type="ECO:0000313" key="12">
    <source>
        <dbReference type="RefSeq" id="XP_018013669.1"/>
    </source>
</evidence>
<evidence type="ECO:0000256" key="8">
    <source>
        <dbReference type="SAM" id="Phobius"/>
    </source>
</evidence>